<name>A0A146K3S7_9EUKA</name>
<reference evidence="1" key="1">
    <citation type="submission" date="2015-07" db="EMBL/GenBank/DDBJ databases">
        <title>Adaptation to a free-living lifestyle via gene acquisitions in the diplomonad Trepomonas sp. PC1.</title>
        <authorList>
            <person name="Xu F."/>
            <person name="Jerlstrom-Hultqvist J."/>
            <person name="Kolisko M."/>
            <person name="Simpson A.G.B."/>
            <person name="Roger A.J."/>
            <person name="Svard S.G."/>
            <person name="Andersson J.O."/>
        </authorList>
    </citation>
    <scope>NUCLEOTIDE SEQUENCE</scope>
    <source>
        <strain evidence="1">PC1</strain>
    </source>
</reference>
<evidence type="ECO:0000313" key="1">
    <source>
        <dbReference type="EMBL" id="JAP90316.1"/>
    </source>
</evidence>
<sequence length="860" mass="98261">ALEIYQLTHGKVDNLVTNTKLDDYSSYQLVQLDIPEFNNDAANRKQYNLILNYEASDEIDVYICRKNSFEQCMADGKTKAIEGKEQFYVLEDYSSTLDLESSDRYIYIIFYASGRESMTQTVKVQAQTVMKLYSAFDQIVKVQKTQHVHMQHTTCGRTSFDLYINDSTAEICGSNEYAHIDYKTCDKWLTGKTSYRIQLNSLYNFVTIKRGDAVKFYKVHVVEVPNLITVNTTNVEKIYAYQLCHFTSLVDFGHKANSVATQEIQNDGFRDKVKSFLISSQGTIIAQFGQNSLTVEDQQDFYVVTTTTASKFVKPWSTDIVDSFDVWLVFSEQLQIGHENTQVQVTKNVVFDNFKRQHPFTSRDVLPFDFGFMGQNPFHVTDKYGMFGNAAVMLQGKYQIVLDNSSTQTKIHEDTLIYTVFEEPAGEMIYSEIHVAPENQIVYGEINNTGSQYFRVDSTDFKDGNVIVKTEYDETVEITVIVSPYYVLPQENGYTDIQKATGTGSVVMAIKKAFMNEHNTLYIHVQLSKQCTFTMEYLADTQAEVVLKDQEVKIMDIQKDKTYVIGLKVPEPEIVFNKPVYYDAMQFQIETMQDQTVPQGCKVTFSNTGSDEYIRYGSLTDTNSIVRFFKQISPLTLLNHQYVYFKLATECDITLQMIGGASRFLDDGVIVPLPVQGKVSIFSRQQIPDTDQKIEISADSTNKADLFICSYPVLLETARATQNCIKHTTDMLAEGFDVLVGQDPRLSQQFIYYTIKSYDPDPSNNQLSIHETELIRVFNDVDYNSVLKPGEKQFLSAKPNQDDDFFQFQALSLSNQSICISNDYLETISAECEETIHDTKVYNIKIRKGEIVYILIQSFS</sequence>
<organism evidence="1">
    <name type="scientific">Trepomonas sp. PC1</name>
    <dbReference type="NCBI Taxonomy" id="1076344"/>
    <lineage>
        <taxon>Eukaryota</taxon>
        <taxon>Metamonada</taxon>
        <taxon>Diplomonadida</taxon>
        <taxon>Hexamitidae</taxon>
        <taxon>Hexamitinae</taxon>
        <taxon>Trepomonas</taxon>
    </lineage>
</organism>
<proteinExistence type="predicted"/>
<dbReference type="AlphaFoldDB" id="A0A146K3S7"/>
<gene>
    <name evidence="1" type="ORF">TPC1_30189</name>
</gene>
<dbReference type="EMBL" id="GDID01006290">
    <property type="protein sequence ID" value="JAP90316.1"/>
    <property type="molecule type" value="Transcribed_RNA"/>
</dbReference>
<feature type="non-terminal residue" evidence="1">
    <location>
        <position position="860"/>
    </location>
</feature>
<feature type="non-terminal residue" evidence="1">
    <location>
        <position position="1"/>
    </location>
</feature>
<accession>A0A146K3S7</accession>
<protein>
    <submittedName>
        <fullName evidence="1">Uncharacterized protein</fullName>
    </submittedName>
</protein>